<dbReference type="GO" id="GO:0031982">
    <property type="term" value="C:vesicle"/>
    <property type="evidence" value="ECO:0007669"/>
    <property type="project" value="TreeGrafter"/>
</dbReference>
<sequence>MVGWRVIYYIFTDRVGAVPRLRLATERHLRTLIVENQKGWQDVSMMRIHWFTQCLDPAICRKAQTRGMAWRPRWHDKSHLNKYFQLHKPTKILSPEYCWDEAIGPCGDIRISRLLWAKKQRSVVRPTDQ</sequence>
<keyword evidence="8" id="KW-1185">Reference proteome</keyword>
<dbReference type="GO" id="GO:0016758">
    <property type="term" value="F:hexosyltransferase activity"/>
    <property type="evidence" value="ECO:0007669"/>
    <property type="project" value="InterPro"/>
</dbReference>
<dbReference type="EMBL" id="KB597545">
    <property type="protein sequence ID" value="EMP24860.1"/>
    <property type="molecule type" value="Genomic_DNA"/>
</dbReference>
<comment type="similarity">
    <text evidence="3">Belongs to the glycosyltransferase 6 family.</text>
</comment>
<dbReference type="InterPro" id="IPR005076">
    <property type="entry name" value="Glyco_trans_6"/>
</dbReference>
<dbReference type="PANTHER" id="PTHR10462">
    <property type="entry name" value="GLYCOSYLTRANSFERASE-RELATED"/>
    <property type="match status" value="1"/>
</dbReference>
<dbReference type="SUPFAM" id="SSF53448">
    <property type="entry name" value="Nucleotide-diphospho-sugar transferases"/>
    <property type="match status" value="1"/>
</dbReference>
<evidence type="ECO:0000256" key="1">
    <source>
        <dbReference type="ARBA" id="ARBA00001936"/>
    </source>
</evidence>
<dbReference type="GO" id="GO:0005975">
    <property type="term" value="P:carbohydrate metabolic process"/>
    <property type="evidence" value="ECO:0007669"/>
    <property type="project" value="InterPro"/>
</dbReference>
<dbReference type="PANTHER" id="PTHR10462:SF33">
    <property type="entry name" value="ALPHA-1,3-GALACTOSYLTRANSFERASE 2"/>
    <property type="match status" value="1"/>
</dbReference>
<evidence type="ECO:0000256" key="6">
    <source>
        <dbReference type="PIRSR" id="PIRSR605076-2"/>
    </source>
</evidence>
<dbReference type="Proteomes" id="UP000031443">
    <property type="component" value="Unassembled WGS sequence"/>
</dbReference>
<protein>
    <submittedName>
        <fullName evidence="7">N-acetyllactosaminide alpha-1,3-galactosyltransferase</fullName>
    </submittedName>
</protein>
<dbReference type="STRING" id="8469.M7AQ00"/>
<evidence type="ECO:0000256" key="4">
    <source>
        <dbReference type="ARBA" id="ARBA00022676"/>
    </source>
</evidence>
<evidence type="ECO:0000313" key="7">
    <source>
        <dbReference type="EMBL" id="EMP24860.1"/>
    </source>
</evidence>
<name>M7AQ00_CHEMY</name>
<comment type="cofactor">
    <cofactor evidence="1">
        <name>Mn(2+)</name>
        <dbReference type="ChEBI" id="CHEBI:29035"/>
    </cofactor>
</comment>
<proteinExistence type="inferred from homology"/>
<accession>M7AQ00</accession>
<keyword evidence="4 7" id="KW-0328">Glycosyltransferase</keyword>
<feature type="binding site" evidence="6">
    <location>
        <position position="100"/>
    </location>
    <ligand>
        <name>an alpha-L-fucosyl-(1-&gt;2)-beta-D-galactosyl derivative</name>
        <dbReference type="ChEBI" id="CHEBI:140327"/>
    </ligand>
</feature>
<evidence type="ECO:0000256" key="2">
    <source>
        <dbReference type="ARBA" id="ARBA00004606"/>
    </source>
</evidence>
<gene>
    <name evidence="7" type="ORF">UY3_18077</name>
</gene>
<dbReference type="Gene3D" id="3.90.550.10">
    <property type="entry name" value="Spore Coat Polysaccharide Biosynthesis Protein SpsA, Chain A"/>
    <property type="match status" value="2"/>
</dbReference>
<dbReference type="eggNOG" id="ENOG502QQAJ">
    <property type="taxonomic scope" value="Eukaryota"/>
</dbReference>
<evidence type="ECO:0000313" key="8">
    <source>
        <dbReference type="Proteomes" id="UP000031443"/>
    </source>
</evidence>
<keyword evidence="5 7" id="KW-0808">Transferase</keyword>
<dbReference type="GO" id="GO:0005794">
    <property type="term" value="C:Golgi apparatus"/>
    <property type="evidence" value="ECO:0007669"/>
    <property type="project" value="TreeGrafter"/>
</dbReference>
<dbReference type="GO" id="GO:0016020">
    <property type="term" value="C:membrane"/>
    <property type="evidence" value="ECO:0007669"/>
    <property type="project" value="UniProtKB-SubCell"/>
</dbReference>
<dbReference type="AlphaFoldDB" id="M7AQ00"/>
<dbReference type="InterPro" id="IPR029044">
    <property type="entry name" value="Nucleotide-diphossugar_trans"/>
</dbReference>
<evidence type="ECO:0000256" key="3">
    <source>
        <dbReference type="ARBA" id="ARBA00010413"/>
    </source>
</evidence>
<dbReference type="Pfam" id="PF03414">
    <property type="entry name" value="Glyco_transf_6"/>
    <property type="match status" value="2"/>
</dbReference>
<evidence type="ECO:0000256" key="5">
    <source>
        <dbReference type="ARBA" id="ARBA00022679"/>
    </source>
</evidence>
<organism evidence="7 8">
    <name type="scientific">Chelonia mydas</name>
    <name type="common">Green sea-turtle</name>
    <name type="synonym">Chelonia agassizi</name>
    <dbReference type="NCBI Taxonomy" id="8469"/>
    <lineage>
        <taxon>Eukaryota</taxon>
        <taxon>Metazoa</taxon>
        <taxon>Chordata</taxon>
        <taxon>Craniata</taxon>
        <taxon>Vertebrata</taxon>
        <taxon>Euteleostomi</taxon>
        <taxon>Archelosauria</taxon>
        <taxon>Testudinata</taxon>
        <taxon>Testudines</taxon>
        <taxon>Cryptodira</taxon>
        <taxon>Durocryptodira</taxon>
        <taxon>Americhelydia</taxon>
        <taxon>Chelonioidea</taxon>
        <taxon>Cheloniidae</taxon>
        <taxon>Chelonia</taxon>
    </lineage>
</organism>
<reference evidence="8" key="1">
    <citation type="journal article" date="2013" name="Nat. Genet.">
        <title>The draft genomes of soft-shell turtle and green sea turtle yield insights into the development and evolution of the turtle-specific body plan.</title>
        <authorList>
            <person name="Wang Z."/>
            <person name="Pascual-Anaya J."/>
            <person name="Zadissa A."/>
            <person name="Li W."/>
            <person name="Niimura Y."/>
            <person name="Huang Z."/>
            <person name="Li C."/>
            <person name="White S."/>
            <person name="Xiong Z."/>
            <person name="Fang D."/>
            <person name="Wang B."/>
            <person name="Ming Y."/>
            <person name="Chen Y."/>
            <person name="Zheng Y."/>
            <person name="Kuraku S."/>
            <person name="Pignatelli M."/>
            <person name="Herrero J."/>
            <person name="Beal K."/>
            <person name="Nozawa M."/>
            <person name="Li Q."/>
            <person name="Wang J."/>
            <person name="Zhang H."/>
            <person name="Yu L."/>
            <person name="Shigenobu S."/>
            <person name="Wang J."/>
            <person name="Liu J."/>
            <person name="Flicek P."/>
            <person name="Searle S."/>
            <person name="Wang J."/>
            <person name="Kuratani S."/>
            <person name="Yin Y."/>
            <person name="Aken B."/>
            <person name="Zhang G."/>
            <person name="Irie N."/>
        </authorList>
    </citation>
    <scope>NUCLEOTIDE SEQUENCE [LARGE SCALE GENOMIC DNA]</scope>
</reference>
<comment type="subcellular location">
    <subcellularLocation>
        <location evidence="2">Membrane</location>
        <topology evidence="2">Single-pass type II membrane protein</topology>
    </subcellularLocation>
</comment>